<reference evidence="1" key="1">
    <citation type="journal article" date="2020" name="Stud. Mycol.">
        <title>101 Dothideomycetes genomes: a test case for predicting lifestyles and emergence of pathogens.</title>
        <authorList>
            <person name="Haridas S."/>
            <person name="Albert R."/>
            <person name="Binder M."/>
            <person name="Bloem J."/>
            <person name="Labutti K."/>
            <person name="Salamov A."/>
            <person name="Andreopoulos B."/>
            <person name="Baker S."/>
            <person name="Barry K."/>
            <person name="Bills G."/>
            <person name="Bluhm B."/>
            <person name="Cannon C."/>
            <person name="Castanera R."/>
            <person name="Culley D."/>
            <person name="Daum C."/>
            <person name="Ezra D."/>
            <person name="Gonzalez J."/>
            <person name="Henrissat B."/>
            <person name="Kuo A."/>
            <person name="Liang C."/>
            <person name="Lipzen A."/>
            <person name="Lutzoni F."/>
            <person name="Magnuson J."/>
            <person name="Mondo S."/>
            <person name="Nolan M."/>
            <person name="Ohm R."/>
            <person name="Pangilinan J."/>
            <person name="Park H.-J."/>
            <person name="Ramirez L."/>
            <person name="Alfaro M."/>
            <person name="Sun H."/>
            <person name="Tritt A."/>
            <person name="Yoshinaga Y."/>
            <person name="Zwiers L.-H."/>
            <person name="Turgeon B."/>
            <person name="Goodwin S."/>
            <person name="Spatafora J."/>
            <person name="Crous P."/>
            <person name="Grigoriev I."/>
        </authorList>
    </citation>
    <scope>NUCLEOTIDE SEQUENCE</scope>
    <source>
        <strain evidence="1">ATCC 200398</strain>
    </source>
</reference>
<dbReference type="Proteomes" id="UP000799755">
    <property type="component" value="Unassembled WGS sequence"/>
</dbReference>
<organism evidence="1 2">
    <name type="scientific">Lindgomyces ingoldianus</name>
    <dbReference type="NCBI Taxonomy" id="673940"/>
    <lineage>
        <taxon>Eukaryota</taxon>
        <taxon>Fungi</taxon>
        <taxon>Dikarya</taxon>
        <taxon>Ascomycota</taxon>
        <taxon>Pezizomycotina</taxon>
        <taxon>Dothideomycetes</taxon>
        <taxon>Pleosporomycetidae</taxon>
        <taxon>Pleosporales</taxon>
        <taxon>Lindgomycetaceae</taxon>
        <taxon>Lindgomyces</taxon>
    </lineage>
</organism>
<name>A0ACB6QJ16_9PLEO</name>
<sequence>MSFASKFALLGALATTVVAHGTVTGFVTDGTYNGGFKLDYYYMKQNGQTPPATAGWYAENLDNGFVEPNSYGSPDIICHKNAKPANTSATVAAGGKVEFQWSDWPESHIGPVITYVANCGGDCGSVDKTTLKWVKIDESGYDAANKQWAALAMISNNNTWSTTVPSSLAAGKYVFRHEIIALHGAGSENGAQNYPQCMNIEITGSGTESPEGVVATELYSSTDPGILFNPYTTITSYTIPGPALFGSGSTGNTPAPSSSVTPASSAAPTVTQAPVSSVTATASPTSKKANVATSTASSAAIPTQTSSSGNAGALPTLPESFTLETFISWLSEVGKASGNSVRQPFSLPLVYLNKFFLYILLFTSLWLKNTLELFCPTAAHTLILIPRDR</sequence>
<comment type="caution">
    <text evidence="1">The sequence shown here is derived from an EMBL/GenBank/DDBJ whole genome shotgun (WGS) entry which is preliminary data.</text>
</comment>
<keyword evidence="2" id="KW-1185">Reference proteome</keyword>
<proteinExistence type="predicted"/>
<evidence type="ECO:0000313" key="1">
    <source>
        <dbReference type="EMBL" id="KAF2466862.1"/>
    </source>
</evidence>
<accession>A0ACB6QJ16</accession>
<gene>
    <name evidence="1" type="ORF">BDR25DRAFT_395439</name>
</gene>
<dbReference type="EMBL" id="MU003522">
    <property type="protein sequence ID" value="KAF2466862.1"/>
    <property type="molecule type" value="Genomic_DNA"/>
</dbReference>
<protein>
    <submittedName>
        <fullName evidence="1">Uncharacterized protein</fullName>
    </submittedName>
</protein>
<evidence type="ECO:0000313" key="2">
    <source>
        <dbReference type="Proteomes" id="UP000799755"/>
    </source>
</evidence>